<evidence type="ECO:0000256" key="1">
    <source>
        <dbReference type="ARBA" id="ARBA00022679"/>
    </source>
</evidence>
<dbReference type="InterPro" id="IPR023213">
    <property type="entry name" value="CAT-like_dom_sf"/>
</dbReference>
<dbReference type="EMBL" id="CAWUPB010001178">
    <property type="protein sequence ID" value="CAK7349992.1"/>
    <property type="molecule type" value="Genomic_DNA"/>
</dbReference>
<accession>A0AAV1SHT5</accession>
<proteinExistence type="predicted"/>
<evidence type="ECO:0000256" key="2">
    <source>
        <dbReference type="ARBA" id="ARBA00023315"/>
    </source>
</evidence>
<gene>
    <name evidence="3" type="ORF">DCAF_LOCUS22715</name>
</gene>
<name>A0AAV1SHT5_9ROSI</name>
<organism evidence="3 4">
    <name type="scientific">Dovyalis caffra</name>
    <dbReference type="NCBI Taxonomy" id="77055"/>
    <lineage>
        <taxon>Eukaryota</taxon>
        <taxon>Viridiplantae</taxon>
        <taxon>Streptophyta</taxon>
        <taxon>Embryophyta</taxon>
        <taxon>Tracheophyta</taxon>
        <taxon>Spermatophyta</taxon>
        <taxon>Magnoliopsida</taxon>
        <taxon>eudicotyledons</taxon>
        <taxon>Gunneridae</taxon>
        <taxon>Pentapetalae</taxon>
        <taxon>rosids</taxon>
        <taxon>fabids</taxon>
        <taxon>Malpighiales</taxon>
        <taxon>Salicaceae</taxon>
        <taxon>Flacourtieae</taxon>
        <taxon>Dovyalis</taxon>
    </lineage>
</organism>
<reference evidence="3 4" key="1">
    <citation type="submission" date="2024-01" db="EMBL/GenBank/DDBJ databases">
        <authorList>
            <person name="Waweru B."/>
        </authorList>
    </citation>
    <scope>NUCLEOTIDE SEQUENCE [LARGE SCALE GENOMIC DNA]</scope>
</reference>
<keyword evidence="2" id="KW-0012">Acyltransferase</keyword>
<dbReference type="Gene3D" id="3.30.559.10">
    <property type="entry name" value="Chloramphenicol acetyltransferase-like domain"/>
    <property type="match status" value="2"/>
</dbReference>
<keyword evidence="1" id="KW-0808">Transferase</keyword>
<keyword evidence="4" id="KW-1185">Reference proteome</keyword>
<dbReference type="AlphaFoldDB" id="A0AAV1SHT5"/>
<dbReference type="PANTHER" id="PTHR31625">
    <property type="match status" value="1"/>
</dbReference>
<sequence>MVTVLEHCKVSPPPGTTSEKTLPLTFFDLRLVRFPPMKNIFFYEYANISKSHFMESIIPNLIHSLSLALKYVPPFAGNLIFPPNSGRPQIHYLEGDSVSMTIAECSGDFNHLTGRKMIDAIEYHSLFPQLPPGFMSHDTLIVPISAFQVTLFPNSGICMGFNIHHTVADGQATAVFMRIWAAISKGGDEACVGRELEPSLDRTRLRDPKGLEVETAMWNYLKKTKYDGLQPPLPTNKVRATFVINQATVQQLKKVVLARYPSLSRVTTVTVICAYVWSCMAKARAASGERKAAEDDDEIVHFLTEVDCRPRLDPPLPANYVGNCLAPALASVKMSQLKGSDGFVIAAKIIRDSIHKRLHDAGGVLKGAENWAQEMDAAYKTWVFESFSSPKFSIYSIDFGWGRPKSNEDICADEFEAFVITDGQNEGEIEVFLSYPRPIMDAFTSIFSSGLQTLDDEVKKLGANHSIRTAYDQTQRIVALAKAGSMSI</sequence>
<dbReference type="SUPFAM" id="SSF52777">
    <property type="entry name" value="CoA-dependent acyltransferases"/>
    <property type="match status" value="1"/>
</dbReference>
<evidence type="ECO:0000313" key="4">
    <source>
        <dbReference type="Proteomes" id="UP001314170"/>
    </source>
</evidence>
<comment type="caution">
    <text evidence="3">The sequence shown here is derived from an EMBL/GenBank/DDBJ whole genome shotgun (WGS) entry which is preliminary data.</text>
</comment>
<evidence type="ECO:0000313" key="3">
    <source>
        <dbReference type="EMBL" id="CAK7349992.1"/>
    </source>
</evidence>
<protein>
    <submittedName>
        <fullName evidence="3">Uncharacterized protein</fullName>
    </submittedName>
</protein>
<dbReference type="GO" id="GO:0016747">
    <property type="term" value="F:acyltransferase activity, transferring groups other than amino-acyl groups"/>
    <property type="evidence" value="ECO:0007669"/>
    <property type="project" value="UniProtKB-ARBA"/>
</dbReference>
<dbReference type="Pfam" id="PF02458">
    <property type="entry name" value="Transferase"/>
    <property type="match status" value="1"/>
</dbReference>
<dbReference type="InterPro" id="IPR051504">
    <property type="entry name" value="Plant_metabolite_acyltrans"/>
</dbReference>
<dbReference type="Proteomes" id="UP001314170">
    <property type="component" value="Unassembled WGS sequence"/>
</dbReference>
<feature type="non-terminal residue" evidence="3">
    <location>
        <position position="488"/>
    </location>
</feature>